<dbReference type="EMBL" id="SJPV01000007">
    <property type="protein sequence ID" value="TWU34911.1"/>
    <property type="molecule type" value="Genomic_DNA"/>
</dbReference>
<evidence type="ECO:0000313" key="8">
    <source>
        <dbReference type="Proteomes" id="UP000319143"/>
    </source>
</evidence>
<name>A0A5C6DGQ7_9BACT</name>
<evidence type="ECO:0000256" key="2">
    <source>
        <dbReference type="ARBA" id="ARBA00023125"/>
    </source>
</evidence>
<dbReference type="InterPro" id="IPR050090">
    <property type="entry name" value="Tyrosine_recombinase_XerCD"/>
</dbReference>
<dbReference type="Gene3D" id="1.10.150.130">
    <property type="match status" value="1"/>
</dbReference>
<dbReference type="Proteomes" id="UP000319143">
    <property type="component" value="Unassembled WGS sequence"/>
</dbReference>
<dbReference type="PROSITE" id="PS51900">
    <property type="entry name" value="CB"/>
    <property type="match status" value="1"/>
</dbReference>
<keyword evidence="8" id="KW-1185">Reference proteome</keyword>
<dbReference type="PANTHER" id="PTHR30349">
    <property type="entry name" value="PHAGE INTEGRASE-RELATED"/>
    <property type="match status" value="1"/>
</dbReference>
<dbReference type="OrthoDB" id="7830133at2"/>
<accession>A0A5C6DGQ7</accession>
<evidence type="ECO:0000259" key="6">
    <source>
        <dbReference type="PROSITE" id="PS51900"/>
    </source>
</evidence>
<reference evidence="7 8" key="1">
    <citation type="submission" date="2019-02" db="EMBL/GenBank/DDBJ databases">
        <title>Deep-cultivation of Planctomycetes and their phenomic and genomic characterization uncovers novel biology.</title>
        <authorList>
            <person name="Wiegand S."/>
            <person name="Jogler M."/>
            <person name="Boedeker C."/>
            <person name="Pinto D."/>
            <person name="Vollmers J."/>
            <person name="Rivas-Marin E."/>
            <person name="Kohn T."/>
            <person name="Peeters S.H."/>
            <person name="Heuer A."/>
            <person name="Rast P."/>
            <person name="Oberbeckmann S."/>
            <person name="Bunk B."/>
            <person name="Jeske O."/>
            <person name="Meyerdierks A."/>
            <person name="Storesund J.E."/>
            <person name="Kallscheuer N."/>
            <person name="Luecker S."/>
            <person name="Lage O.M."/>
            <person name="Pohl T."/>
            <person name="Merkel B.J."/>
            <person name="Hornburger P."/>
            <person name="Mueller R.-W."/>
            <person name="Bruemmer F."/>
            <person name="Labrenz M."/>
            <person name="Spormann A.M."/>
            <person name="Op Den Camp H."/>
            <person name="Overmann J."/>
            <person name="Amann R."/>
            <person name="Jetten M.S.M."/>
            <person name="Mascher T."/>
            <person name="Medema M.H."/>
            <person name="Devos D.P."/>
            <person name="Kaster A.-K."/>
            <person name="Ovreas L."/>
            <person name="Rohde M."/>
            <person name="Galperin M.Y."/>
            <person name="Jogler C."/>
        </authorList>
    </citation>
    <scope>NUCLEOTIDE SEQUENCE [LARGE SCALE GENOMIC DNA]</scope>
    <source>
        <strain evidence="7 8">Poly41</strain>
    </source>
</reference>
<gene>
    <name evidence="7" type="primary">xerC</name>
    <name evidence="7" type="ORF">Poly41_40540</name>
</gene>
<comment type="caution">
    <text evidence="7">The sequence shown here is derived from an EMBL/GenBank/DDBJ whole genome shotgun (WGS) entry which is preliminary data.</text>
</comment>
<dbReference type="Gene3D" id="1.10.443.10">
    <property type="entry name" value="Intergrase catalytic core"/>
    <property type="match status" value="1"/>
</dbReference>
<dbReference type="InterPro" id="IPR044068">
    <property type="entry name" value="CB"/>
</dbReference>
<dbReference type="PROSITE" id="PS51898">
    <property type="entry name" value="TYR_RECOMBINASE"/>
    <property type="match status" value="1"/>
</dbReference>
<dbReference type="InterPro" id="IPR013762">
    <property type="entry name" value="Integrase-like_cat_sf"/>
</dbReference>
<dbReference type="RefSeq" id="WP_146528347.1">
    <property type="nucleotide sequence ID" value="NZ_SJPV01000007.1"/>
</dbReference>
<keyword evidence="2 4" id="KW-0238">DNA-binding</keyword>
<dbReference type="InterPro" id="IPR011010">
    <property type="entry name" value="DNA_brk_join_enz"/>
</dbReference>
<dbReference type="InterPro" id="IPR002104">
    <property type="entry name" value="Integrase_catalytic"/>
</dbReference>
<dbReference type="GO" id="GO:0003677">
    <property type="term" value="F:DNA binding"/>
    <property type="evidence" value="ECO:0007669"/>
    <property type="project" value="UniProtKB-UniRule"/>
</dbReference>
<dbReference type="SUPFAM" id="SSF56349">
    <property type="entry name" value="DNA breaking-rejoining enzymes"/>
    <property type="match status" value="1"/>
</dbReference>
<dbReference type="GO" id="GO:0015074">
    <property type="term" value="P:DNA integration"/>
    <property type="evidence" value="ECO:0007669"/>
    <property type="project" value="UniProtKB-KW"/>
</dbReference>
<evidence type="ECO:0000259" key="5">
    <source>
        <dbReference type="PROSITE" id="PS51898"/>
    </source>
</evidence>
<dbReference type="GO" id="GO:0006310">
    <property type="term" value="P:DNA recombination"/>
    <property type="evidence" value="ECO:0007669"/>
    <property type="project" value="UniProtKB-KW"/>
</dbReference>
<evidence type="ECO:0000256" key="3">
    <source>
        <dbReference type="ARBA" id="ARBA00023172"/>
    </source>
</evidence>
<dbReference type="InterPro" id="IPR004107">
    <property type="entry name" value="Integrase_SAM-like_N"/>
</dbReference>
<dbReference type="Pfam" id="PF13495">
    <property type="entry name" value="Phage_int_SAM_4"/>
    <property type="match status" value="1"/>
</dbReference>
<feature type="domain" description="Tyr recombinase" evidence="5">
    <location>
        <begin position="149"/>
        <end position="339"/>
    </location>
</feature>
<keyword evidence="1" id="KW-0229">DNA integration</keyword>
<sequence length="343" mass="38234">MDEPLKNADTRLAKPGDADLVPVATIQGVSVRNQTDNEMPALVAAGGAAAQFAWEEFIYGKIRNPHTRAAYAHAVSQFLRHCKSIDKELPTITPRDVGSYLDGLAYAPATKKLHLSALRHFFDTLVTRHVVVLNAAASVRGERLQVVEGKTPEMSTQQARKLMSSIDVESIVGLRDRAIIGILIYTAARVGAIAKLQMQHYFDTGEQYCLRFTEKGGKSREIPVRHDLQQFITAYRTSGVLDNADKSTPLFRSVVRRTKRLTENAMTAGDIGRMLKRRLRNAGLPSRLSPHSFRVTTITDLLSQGVPLEDVQNLAGHADPRTTRLYDRRQRKVTRNIVERISI</sequence>
<protein>
    <submittedName>
        <fullName evidence="7">Tyrosine recombinase XerC</fullName>
    </submittedName>
</protein>
<keyword evidence="3" id="KW-0233">DNA recombination</keyword>
<dbReference type="Pfam" id="PF00589">
    <property type="entry name" value="Phage_integrase"/>
    <property type="match status" value="1"/>
</dbReference>
<evidence type="ECO:0000256" key="4">
    <source>
        <dbReference type="PROSITE-ProRule" id="PRU01248"/>
    </source>
</evidence>
<organism evidence="7 8">
    <name type="scientific">Novipirellula artificiosorum</name>
    <dbReference type="NCBI Taxonomy" id="2528016"/>
    <lineage>
        <taxon>Bacteria</taxon>
        <taxon>Pseudomonadati</taxon>
        <taxon>Planctomycetota</taxon>
        <taxon>Planctomycetia</taxon>
        <taxon>Pirellulales</taxon>
        <taxon>Pirellulaceae</taxon>
        <taxon>Novipirellula</taxon>
    </lineage>
</organism>
<evidence type="ECO:0000256" key="1">
    <source>
        <dbReference type="ARBA" id="ARBA00022908"/>
    </source>
</evidence>
<dbReference type="AlphaFoldDB" id="A0A5C6DGQ7"/>
<evidence type="ECO:0000313" key="7">
    <source>
        <dbReference type="EMBL" id="TWU34911.1"/>
    </source>
</evidence>
<dbReference type="InterPro" id="IPR010998">
    <property type="entry name" value="Integrase_recombinase_N"/>
</dbReference>
<proteinExistence type="predicted"/>
<feature type="domain" description="Core-binding (CB)" evidence="6">
    <location>
        <begin position="48"/>
        <end position="126"/>
    </location>
</feature>